<dbReference type="InterPro" id="IPR036627">
    <property type="entry name" value="CobW-likC_sf"/>
</dbReference>
<dbReference type="AlphaFoldDB" id="A0A1Z4JNQ7"/>
<evidence type="ECO:0000256" key="3">
    <source>
        <dbReference type="ARBA" id="ARBA00023186"/>
    </source>
</evidence>
<dbReference type="SMART" id="SM00833">
    <property type="entry name" value="CobW_C"/>
    <property type="match status" value="1"/>
</dbReference>
<comment type="catalytic activity">
    <reaction evidence="5">
        <text>GTP + H2O = GDP + phosphate + H(+)</text>
        <dbReference type="Rhea" id="RHEA:19669"/>
        <dbReference type="ChEBI" id="CHEBI:15377"/>
        <dbReference type="ChEBI" id="CHEBI:15378"/>
        <dbReference type="ChEBI" id="CHEBI:37565"/>
        <dbReference type="ChEBI" id="CHEBI:43474"/>
        <dbReference type="ChEBI" id="CHEBI:58189"/>
    </reaction>
    <physiologicalReaction direction="left-to-right" evidence="5">
        <dbReference type="Rhea" id="RHEA:19670"/>
    </physiologicalReaction>
</comment>
<dbReference type="InterPro" id="IPR003495">
    <property type="entry name" value="CobW/HypB/UreG_nucleotide-bd"/>
</dbReference>
<dbReference type="EMBL" id="AP018203">
    <property type="protein sequence ID" value="BAY58287.1"/>
    <property type="molecule type" value="Genomic_DNA"/>
</dbReference>
<dbReference type="InterPro" id="IPR051316">
    <property type="entry name" value="Zinc-reg_GTPase_activator"/>
</dbReference>
<keyword evidence="1" id="KW-0547">Nucleotide-binding</keyword>
<keyword evidence="2" id="KW-0378">Hydrolase</keyword>
<dbReference type="GO" id="GO:0016787">
    <property type="term" value="F:hydrolase activity"/>
    <property type="evidence" value="ECO:0007669"/>
    <property type="project" value="UniProtKB-KW"/>
</dbReference>
<keyword evidence="8" id="KW-1185">Reference proteome</keyword>
<accession>A0A1Z4JNQ7</accession>
<evidence type="ECO:0000256" key="1">
    <source>
        <dbReference type="ARBA" id="ARBA00022741"/>
    </source>
</evidence>
<dbReference type="InterPro" id="IPR027417">
    <property type="entry name" value="P-loop_NTPase"/>
</dbReference>
<gene>
    <name evidence="7" type="ORF">NIES2135_51600</name>
</gene>
<dbReference type="PANTHER" id="PTHR13748:SF59">
    <property type="entry name" value="COBW C-TERMINAL DOMAIN-CONTAINING PROTEIN"/>
    <property type="match status" value="1"/>
</dbReference>
<protein>
    <recommendedName>
        <fullName evidence="6">CobW C-terminal domain-containing protein</fullName>
    </recommendedName>
</protein>
<dbReference type="CDD" id="cd03112">
    <property type="entry name" value="CobW-like"/>
    <property type="match status" value="1"/>
</dbReference>
<dbReference type="Gene3D" id="3.40.50.300">
    <property type="entry name" value="P-loop containing nucleotide triphosphate hydrolases"/>
    <property type="match status" value="1"/>
</dbReference>
<reference evidence="7 8" key="1">
    <citation type="submission" date="2017-06" db="EMBL/GenBank/DDBJ databases">
        <title>Genome sequencing of cyanobaciteial culture collection at National Institute for Environmental Studies (NIES).</title>
        <authorList>
            <person name="Hirose Y."/>
            <person name="Shimura Y."/>
            <person name="Fujisawa T."/>
            <person name="Nakamura Y."/>
            <person name="Kawachi M."/>
        </authorList>
    </citation>
    <scope>NUCLEOTIDE SEQUENCE [LARGE SCALE GENOMIC DNA]</scope>
    <source>
        <strain evidence="7 8">NIES-2135</strain>
    </source>
</reference>
<evidence type="ECO:0000259" key="6">
    <source>
        <dbReference type="SMART" id="SM00833"/>
    </source>
</evidence>
<evidence type="ECO:0000313" key="8">
    <source>
        <dbReference type="Proteomes" id="UP000217895"/>
    </source>
</evidence>
<evidence type="ECO:0000256" key="2">
    <source>
        <dbReference type="ARBA" id="ARBA00022801"/>
    </source>
</evidence>
<sequence>MLCRAIHILKPIGLLFPNHLSVPAMPEELSIPETRLPVTIITGFLGSGKTTLLNQILKNYQDVKVAVLVNEFGSINIDSQLLISIDEDMIELSNGCICCTMNGNLVDAVYSILERRDRIDYLIVETTGLADPLPIALTFLSTELRDFTRLDSILTLVDAATFTPDHYESAIALQQICYGDIIILNKMDLVSEDQANELEDFIRDVKEKARVLRTQQGYLPLSLILDVNLSQNSFYQGIQSAPENLEQSRQLRSIEGFTAVAFESDRPFSVKKFQEFLDYQLPENVFRAKGILWFSESPARHIFQLSGKRFHLEDSDWDGKPRNEMVLIGRKLDALFLTQTLNNCLTR</sequence>
<dbReference type="Pfam" id="PF02492">
    <property type="entry name" value="cobW"/>
    <property type="match status" value="1"/>
</dbReference>
<proteinExistence type="inferred from homology"/>
<evidence type="ECO:0000256" key="5">
    <source>
        <dbReference type="ARBA" id="ARBA00049117"/>
    </source>
</evidence>
<feature type="domain" description="CobW C-terminal" evidence="6">
    <location>
        <begin position="257"/>
        <end position="345"/>
    </location>
</feature>
<dbReference type="PANTHER" id="PTHR13748">
    <property type="entry name" value="COBW-RELATED"/>
    <property type="match status" value="1"/>
</dbReference>
<dbReference type="Pfam" id="PF07683">
    <property type="entry name" value="CobW_C"/>
    <property type="match status" value="1"/>
</dbReference>
<dbReference type="InterPro" id="IPR011629">
    <property type="entry name" value="CobW-like_C"/>
</dbReference>
<organism evidence="7 8">
    <name type="scientific">Leptolyngbya boryana NIES-2135</name>
    <dbReference type="NCBI Taxonomy" id="1973484"/>
    <lineage>
        <taxon>Bacteria</taxon>
        <taxon>Bacillati</taxon>
        <taxon>Cyanobacteriota</taxon>
        <taxon>Cyanophyceae</taxon>
        <taxon>Leptolyngbyales</taxon>
        <taxon>Leptolyngbyaceae</taxon>
        <taxon>Leptolyngbya group</taxon>
        <taxon>Leptolyngbya</taxon>
    </lineage>
</organism>
<dbReference type="GO" id="GO:0000166">
    <property type="term" value="F:nucleotide binding"/>
    <property type="evidence" value="ECO:0007669"/>
    <property type="project" value="UniProtKB-KW"/>
</dbReference>
<dbReference type="Gene3D" id="3.30.1220.10">
    <property type="entry name" value="CobW-like, C-terminal domain"/>
    <property type="match status" value="1"/>
</dbReference>
<dbReference type="SUPFAM" id="SSF90002">
    <property type="entry name" value="Hypothetical protein YjiA, C-terminal domain"/>
    <property type="match status" value="1"/>
</dbReference>
<name>A0A1Z4JNQ7_LEPBY</name>
<evidence type="ECO:0000256" key="4">
    <source>
        <dbReference type="ARBA" id="ARBA00034320"/>
    </source>
</evidence>
<dbReference type="SUPFAM" id="SSF52540">
    <property type="entry name" value="P-loop containing nucleoside triphosphate hydrolases"/>
    <property type="match status" value="1"/>
</dbReference>
<evidence type="ECO:0000313" key="7">
    <source>
        <dbReference type="EMBL" id="BAY58287.1"/>
    </source>
</evidence>
<dbReference type="Proteomes" id="UP000217895">
    <property type="component" value="Chromosome"/>
</dbReference>
<keyword evidence="3" id="KW-0143">Chaperone</keyword>
<comment type="similarity">
    <text evidence="4">Belongs to the SIMIBI class G3E GTPase family. ZNG1 subfamily.</text>
</comment>